<protein>
    <recommendedName>
        <fullName evidence="4">Secreted protein</fullName>
    </recommendedName>
</protein>
<keyword evidence="3" id="KW-1185">Reference proteome</keyword>
<accession>A0A8E2JFG8</accession>
<evidence type="ECO:0000313" key="2">
    <source>
        <dbReference type="EMBL" id="OCK80583.1"/>
    </source>
</evidence>
<evidence type="ECO:0000256" key="1">
    <source>
        <dbReference type="SAM" id="SignalP"/>
    </source>
</evidence>
<gene>
    <name evidence="2" type="ORF">K432DRAFT_41265</name>
</gene>
<feature type="chain" id="PRO_5034914998" description="Secreted protein" evidence="1">
    <location>
        <begin position="18"/>
        <end position="112"/>
    </location>
</feature>
<organism evidence="2 3">
    <name type="scientific">Lepidopterella palustris CBS 459.81</name>
    <dbReference type="NCBI Taxonomy" id="1314670"/>
    <lineage>
        <taxon>Eukaryota</taxon>
        <taxon>Fungi</taxon>
        <taxon>Dikarya</taxon>
        <taxon>Ascomycota</taxon>
        <taxon>Pezizomycotina</taxon>
        <taxon>Dothideomycetes</taxon>
        <taxon>Pleosporomycetidae</taxon>
        <taxon>Mytilinidiales</taxon>
        <taxon>Argynnaceae</taxon>
        <taxon>Lepidopterella</taxon>
    </lineage>
</organism>
<keyword evidence="1" id="KW-0732">Signal</keyword>
<dbReference type="AlphaFoldDB" id="A0A8E2JFG8"/>
<proteinExistence type="predicted"/>
<sequence length="112" mass="12030">MLALVLLLLLRELPCAAWHLRPTRRQGVRACSSQASTGVGAQFGMVTKMEREESNDLGAIHSLGSEVFSPHCHSGVRGGHGEVGVGKALLAHTRPIAPLEALLPQPTPYMRQ</sequence>
<evidence type="ECO:0000313" key="3">
    <source>
        <dbReference type="Proteomes" id="UP000250266"/>
    </source>
</evidence>
<reference evidence="2 3" key="1">
    <citation type="journal article" date="2016" name="Nat. Commun.">
        <title>Ectomycorrhizal ecology is imprinted in the genome of the dominant symbiotic fungus Cenococcum geophilum.</title>
        <authorList>
            <consortium name="DOE Joint Genome Institute"/>
            <person name="Peter M."/>
            <person name="Kohler A."/>
            <person name="Ohm R.A."/>
            <person name="Kuo A."/>
            <person name="Krutzmann J."/>
            <person name="Morin E."/>
            <person name="Arend M."/>
            <person name="Barry K.W."/>
            <person name="Binder M."/>
            <person name="Choi C."/>
            <person name="Clum A."/>
            <person name="Copeland A."/>
            <person name="Grisel N."/>
            <person name="Haridas S."/>
            <person name="Kipfer T."/>
            <person name="LaButti K."/>
            <person name="Lindquist E."/>
            <person name="Lipzen A."/>
            <person name="Maire R."/>
            <person name="Meier B."/>
            <person name="Mihaltcheva S."/>
            <person name="Molinier V."/>
            <person name="Murat C."/>
            <person name="Poggeler S."/>
            <person name="Quandt C.A."/>
            <person name="Sperisen C."/>
            <person name="Tritt A."/>
            <person name="Tisserant E."/>
            <person name="Crous P.W."/>
            <person name="Henrissat B."/>
            <person name="Nehls U."/>
            <person name="Egli S."/>
            <person name="Spatafora J.W."/>
            <person name="Grigoriev I.V."/>
            <person name="Martin F.M."/>
        </authorList>
    </citation>
    <scope>NUCLEOTIDE SEQUENCE [LARGE SCALE GENOMIC DNA]</scope>
    <source>
        <strain evidence="2 3">CBS 459.81</strain>
    </source>
</reference>
<evidence type="ECO:0008006" key="4">
    <source>
        <dbReference type="Google" id="ProtNLM"/>
    </source>
</evidence>
<dbReference type="Proteomes" id="UP000250266">
    <property type="component" value="Unassembled WGS sequence"/>
</dbReference>
<dbReference type="EMBL" id="KV744954">
    <property type="protein sequence ID" value="OCK80583.1"/>
    <property type="molecule type" value="Genomic_DNA"/>
</dbReference>
<feature type="signal peptide" evidence="1">
    <location>
        <begin position="1"/>
        <end position="17"/>
    </location>
</feature>
<name>A0A8E2JFG8_9PEZI</name>